<keyword evidence="9" id="KW-1185">Reference proteome</keyword>
<dbReference type="GO" id="GO:0004560">
    <property type="term" value="F:alpha-L-fucosidase activity"/>
    <property type="evidence" value="ECO:0007669"/>
    <property type="project" value="InterPro"/>
</dbReference>
<evidence type="ECO:0000256" key="6">
    <source>
        <dbReference type="SAM" id="SignalP"/>
    </source>
</evidence>
<evidence type="ECO:0000256" key="4">
    <source>
        <dbReference type="ARBA" id="ARBA00022801"/>
    </source>
</evidence>
<name>A0A851GMR5_9BACT</name>
<accession>A0A851GMR5</accession>
<dbReference type="InterPro" id="IPR026876">
    <property type="entry name" value="Fn3_assoc_repeat"/>
</dbReference>
<feature type="domain" description="F5/8 type C" evidence="7">
    <location>
        <begin position="605"/>
        <end position="755"/>
    </location>
</feature>
<evidence type="ECO:0000256" key="1">
    <source>
        <dbReference type="ARBA" id="ARBA00007951"/>
    </source>
</evidence>
<protein>
    <recommendedName>
        <fullName evidence="2">alpha-L-fucosidase</fullName>
        <ecNumber evidence="2">3.2.1.51</ecNumber>
    </recommendedName>
</protein>
<evidence type="ECO:0000313" key="8">
    <source>
        <dbReference type="EMBL" id="NWK57131.1"/>
    </source>
</evidence>
<evidence type="ECO:0000256" key="3">
    <source>
        <dbReference type="ARBA" id="ARBA00022729"/>
    </source>
</evidence>
<feature type="chain" id="PRO_5032346544" description="alpha-L-fucosidase" evidence="6">
    <location>
        <begin position="22"/>
        <end position="755"/>
    </location>
</feature>
<dbReference type="SUPFAM" id="SSF49785">
    <property type="entry name" value="Galactose-binding domain-like"/>
    <property type="match status" value="2"/>
</dbReference>
<dbReference type="PANTHER" id="PTHR10030">
    <property type="entry name" value="ALPHA-L-FUCOSIDASE"/>
    <property type="match status" value="1"/>
</dbReference>
<dbReference type="InterPro" id="IPR000933">
    <property type="entry name" value="Glyco_hydro_29"/>
</dbReference>
<dbReference type="SUPFAM" id="SSF51445">
    <property type="entry name" value="(Trans)glycosidases"/>
    <property type="match status" value="1"/>
</dbReference>
<dbReference type="InterPro" id="IPR000421">
    <property type="entry name" value="FA58C"/>
</dbReference>
<dbReference type="Pfam" id="PF01120">
    <property type="entry name" value="Alpha_L_fucos"/>
    <property type="match status" value="1"/>
</dbReference>
<dbReference type="InterPro" id="IPR057739">
    <property type="entry name" value="Glyco_hydro_29_N"/>
</dbReference>
<feature type="signal peptide" evidence="6">
    <location>
        <begin position="1"/>
        <end position="21"/>
    </location>
</feature>
<dbReference type="Gene3D" id="3.20.20.80">
    <property type="entry name" value="Glycosidases"/>
    <property type="match status" value="1"/>
</dbReference>
<dbReference type="EMBL" id="JACBAZ010000008">
    <property type="protein sequence ID" value="NWK57131.1"/>
    <property type="molecule type" value="Genomic_DNA"/>
</dbReference>
<comment type="similarity">
    <text evidence="1">Belongs to the glycosyl hydrolase 29 family.</text>
</comment>
<dbReference type="PANTHER" id="PTHR10030:SF37">
    <property type="entry name" value="ALPHA-L-FUCOSIDASE-RELATED"/>
    <property type="match status" value="1"/>
</dbReference>
<dbReference type="Pfam" id="PF00754">
    <property type="entry name" value="F5_F8_type_C"/>
    <property type="match status" value="2"/>
</dbReference>
<dbReference type="Proteomes" id="UP000557872">
    <property type="component" value="Unassembled WGS sequence"/>
</dbReference>
<keyword evidence="3 6" id="KW-0732">Signal</keyword>
<evidence type="ECO:0000256" key="5">
    <source>
        <dbReference type="ARBA" id="ARBA00023295"/>
    </source>
</evidence>
<dbReference type="GO" id="GO:0005764">
    <property type="term" value="C:lysosome"/>
    <property type="evidence" value="ECO:0007669"/>
    <property type="project" value="TreeGrafter"/>
</dbReference>
<dbReference type="GO" id="GO:0006004">
    <property type="term" value="P:fucose metabolic process"/>
    <property type="evidence" value="ECO:0007669"/>
    <property type="project" value="TreeGrafter"/>
</dbReference>
<gene>
    <name evidence="8" type="ORF">HW115_16030</name>
</gene>
<dbReference type="AlphaFoldDB" id="A0A851GMR5"/>
<evidence type="ECO:0000256" key="2">
    <source>
        <dbReference type="ARBA" id="ARBA00012662"/>
    </source>
</evidence>
<dbReference type="InterPro" id="IPR008979">
    <property type="entry name" value="Galactose-bd-like_sf"/>
</dbReference>
<dbReference type="PROSITE" id="PS50022">
    <property type="entry name" value="FA58C_3"/>
    <property type="match status" value="1"/>
</dbReference>
<dbReference type="InterPro" id="IPR017853">
    <property type="entry name" value="GH"/>
</dbReference>
<proteinExistence type="inferred from homology"/>
<evidence type="ECO:0000259" key="7">
    <source>
        <dbReference type="PROSITE" id="PS50022"/>
    </source>
</evidence>
<sequence>MIRTSFLKLAIATLSLTSAMAAEHHVQLETSDSDRDIIAKAASLTPSRAQLLHHQDEFNGFIHFGPNTFTGVEWGNGKEDTKAFNPPEVDTDQWCRIMKAAGMRKVVITAKHHDGYCTWQTRYNKDFSIHQSPWKNGKGDVLKKLSDSCKKHGLKLGVYLSPADLYQIENASGLYGNLSKYQDSMIPTDPASFKSNPMKQRKVAKDLPTFKVSADDYNRYFMNQLYEVLTEYGPIHEVWFDGAHPKRKGGQTYIREEWFKMIRKLAPEAAIFGGPDVRWCGNEHGGTRKSEWNAITVDHLAVSGYDRPAQNIGTDQEILAKGYEVYGKKFKSNYLYYLISEVDVSIRHGWFWRNDTEQHVRDADDIFDMYERSVGGNAVFLLNVPPNNKGKFSARDEASLMEVGKRIKNTYGTNLAEGATSEVQGIFDGKLTTYWQPQQESGEFTVTLPKPQKINRILLQENIKTVGQRVKQHAVDAWINGQWKEISAATTIGYKRILRFPPVMTDRIRVRILESRFQPTIANFSAHYYQSPPLPVSITRNAKGQVTISINNSKHHQQDSGLTLHYTLDGSEPSEHSSVYTSPFQLPNGGIVKARSHDGEAFGPTASTRLGISQQGWKILSVSSEHDNQYAAAKAIDGNPKTFWHTSWSSNQTHPHHLTIDLGKVVDIAGITYLPRQDKRVPDSMIETGSVELSLNKKTWHSAGDFTFGNLLNDPSLRSVLFKKSGRARYLRFNTKTGAQGKPYAGAAEIQVLAK</sequence>
<evidence type="ECO:0000313" key="9">
    <source>
        <dbReference type="Proteomes" id="UP000557872"/>
    </source>
</evidence>
<dbReference type="GO" id="GO:0016139">
    <property type="term" value="P:glycoside catabolic process"/>
    <property type="evidence" value="ECO:0007669"/>
    <property type="project" value="TreeGrafter"/>
</dbReference>
<comment type="caution">
    <text evidence="8">The sequence shown here is derived from an EMBL/GenBank/DDBJ whole genome shotgun (WGS) entry which is preliminary data.</text>
</comment>
<dbReference type="SMART" id="SM00812">
    <property type="entry name" value="Alpha_L_fucos"/>
    <property type="match status" value="1"/>
</dbReference>
<reference evidence="8 9" key="1">
    <citation type="submission" date="2020-07" db="EMBL/GenBank/DDBJ databases">
        <title>Roseicoccus Jingziensis gen. nov., sp. nov., isolated from coastal seawater.</title>
        <authorList>
            <person name="Feng X."/>
        </authorList>
    </citation>
    <scope>NUCLEOTIDE SEQUENCE [LARGE SCALE GENOMIC DNA]</scope>
    <source>
        <strain evidence="8 9">N1E253</strain>
    </source>
</reference>
<dbReference type="Gene3D" id="2.60.120.260">
    <property type="entry name" value="Galactose-binding domain-like"/>
    <property type="match status" value="2"/>
</dbReference>
<dbReference type="Pfam" id="PF13287">
    <property type="entry name" value="Fn3_assoc"/>
    <property type="match status" value="1"/>
</dbReference>
<dbReference type="RefSeq" id="WP_178933964.1">
    <property type="nucleotide sequence ID" value="NZ_JACBAZ010000008.1"/>
</dbReference>
<keyword evidence="4" id="KW-0378">Hydrolase</keyword>
<dbReference type="EC" id="3.2.1.51" evidence="2"/>
<keyword evidence="5" id="KW-0326">Glycosidase</keyword>
<organism evidence="8 9">
    <name type="scientific">Oceaniferula marina</name>
    <dbReference type="NCBI Taxonomy" id="2748318"/>
    <lineage>
        <taxon>Bacteria</taxon>
        <taxon>Pseudomonadati</taxon>
        <taxon>Verrucomicrobiota</taxon>
        <taxon>Verrucomicrobiia</taxon>
        <taxon>Verrucomicrobiales</taxon>
        <taxon>Verrucomicrobiaceae</taxon>
        <taxon>Oceaniferula</taxon>
    </lineage>
</organism>